<evidence type="ECO:0000313" key="3">
    <source>
        <dbReference type="Proteomes" id="UP001190700"/>
    </source>
</evidence>
<dbReference type="EMBL" id="LGRX02017570">
    <property type="protein sequence ID" value="KAK3260593.1"/>
    <property type="molecule type" value="Genomic_DNA"/>
</dbReference>
<evidence type="ECO:0000256" key="1">
    <source>
        <dbReference type="SAM" id="Phobius"/>
    </source>
</evidence>
<protein>
    <submittedName>
        <fullName evidence="2">Uncharacterized protein</fullName>
    </submittedName>
</protein>
<keyword evidence="1" id="KW-0472">Membrane</keyword>
<dbReference type="Proteomes" id="UP001190700">
    <property type="component" value="Unassembled WGS sequence"/>
</dbReference>
<sequence>MSTLLTSNSFHLYEYRVLVSLVLRNNLEGSSFLLAFPHMSAGSEQDPDAGSPADHSASGRQTASADAFGIGGDYGDAASGFIFFVAATLGVFFLMFGFSLYKRFKIDQRKAHYRRKVRDLWEKRRDMVCPNESVPADMLPPTGTWSLRYKDQGGFLSEPVVKGGSCVLIFRDDGTIAGDGHDATGLYKLEGLYNCDTGVMHIGGTYPEMRGEKFISEMLGQGYGLAENKSKPPRMRPGKAHAAEIPQGGSDIHRIMGAFHNSAGLSGRFTLEHTGDVDFYKVDISGWDKELKIVNKPRSMLFNAMDTFTNFTRTIAKTLNDATGEAAAAAAAAPGSATLRRFQGNVTSLAGTISDTVTASSGGPFPNLHPLAPPHPSPHLLTGGHLTVIHITRTPPVMEIRRVTAVLVNGMSNAMHVTIALSGVIYDSLLVKSEGLL</sequence>
<gene>
    <name evidence="2" type="ORF">CYMTET_30459</name>
</gene>
<feature type="transmembrane region" description="Helical" evidence="1">
    <location>
        <begin position="81"/>
        <end position="101"/>
    </location>
</feature>
<keyword evidence="1" id="KW-0812">Transmembrane</keyword>
<organism evidence="2 3">
    <name type="scientific">Cymbomonas tetramitiformis</name>
    <dbReference type="NCBI Taxonomy" id="36881"/>
    <lineage>
        <taxon>Eukaryota</taxon>
        <taxon>Viridiplantae</taxon>
        <taxon>Chlorophyta</taxon>
        <taxon>Pyramimonadophyceae</taxon>
        <taxon>Pyramimonadales</taxon>
        <taxon>Pyramimonadaceae</taxon>
        <taxon>Cymbomonas</taxon>
    </lineage>
</organism>
<keyword evidence="1" id="KW-1133">Transmembrane helix</keyword>
<comment type="caution">
    <text evidence="2">The sequence shown here is derived from an EMBL/GenBank/DDBJ whole genome shotgun (WGS) entry which is preliminary data.</text>
</comment>
<evidence type="ECO:0000313" key="2">
    <source>
        <dbReference type="EMBL" id="KAK3260593.1"/>
    </source>
</evidence>
<proteinExistence type="predicted"/>
<reference evidence="2 3" key="1">
    <citation type="journal article" date="2015" name="Genome Biol. Evol.">
        <title>Comparative Genomics of a Bacterivorous Green Alga Reveals Evolutionary Causalities and Consequences of Phago-Mixotrophic Mode of Nutrition.</title>
        <authorList>
            <person name="Burns J.A."/>
            <person name="Paasch A."/>
            <person name="Narechania A."/>
            <person name="Kim E."/>
        </authorList>
    </citation>
    <scope>NUCLEOTIDE SEQUENCE [LARGE SCALE GENOMIC DNA]</scope>
    <source>
        <strain evidence="2 3">PLY_AMNH</strain>
    </source>
</reference>
<accession>A0AAE0FJ85</accession>
<dbReference type="AlphaFoldDB" id="A0AAE0FJ85"/>
<keyword evidence="3" id="KW-1185">Reference proteome</keyword>
<name>A0AAE0FJ85_9CHLO</name>